<name>A0A4Y9LHA7_9BRAD</name>
<dbReference type="Proteomes" id="UP000298225">
    <property type="component" value="Unassembled WGS sequence"/>
</dbReference>
<feature type="compositionally biased region" description="Basic and acidic residues" evidence="1">
    <location>
        <begin position="269"/>
        <end position="292"/>
    </location>
</feature>
<evidence type="ECO:0000256" key="1">
    <source>
        <dbReference type="SAM" id="MobiDB-lite"/>
    </source>
</evidence>
<dbReference type="RefSeq" id="WP_135168026.1">
    <property type="nucleotide sequence ID" value="NZ_SPQU01000001.1"/>
</dbReference>
<gene>
    <name evidence="2" type="ORF">E4K66_03090</name>
</gene>
<accession>A0A4Y9LHA7</accession>
<comment type="caution">
    <text evidence="2">The sequence shown here is derived from an EMBL/GenBank/DDBJ whole genome shotgun (WGS) entry which is preliminary data.</text>
</comment>
<sequence>MRRLDFVAEGSLSNRVPCSVAVMRATNATVLAAALALLLAAVGISHPAIRAALLGNWNFTKSVERDNSIYYRLKVRLTYKGEPQNFDIVVGCNVKQTNYMDGGRTLEVGLIPSVFGRRMSDGKGLVVRPPRACNGETTANGKVPGDLLPIIAVFDDAETLAFGTAYLSEAAYDSPMSVLSFGGSTIEPAGPSEFATFRREQPNLVKRESYHTPSGPAATERLHLKPAPVPMGVGCFGYARFRLFGQEQERAHALSPSGQPRYWRPTTSADHDAIDPFVDPERPMQTDRGDSRTYPRRKLVFGLDNGAADRGMPTRQGGGIINGLPGAAFPPSYYPNIGGWISLPWPTDVVQRAESLLRDGPRVGASIDFRNSAMRGFAYCSPFPEKFPTGVSYSDPSVSPAAAYTKMPLHNYVDRLDVVRAPPVVDWDWIRGPALIVERDEFIFKRFEIGLQSTRGDV</sequence>
<dbReference type="AlphaFoldDB" id="A0A4Y9LHA7"/>
<keyword evidence="3" id="KW-1185">Reference proteome</keyword>
<dbReference type="EMBL" id="SPQU01000001">
    <property type="protein sequence ID" value="TFV42980.1"/>
    <property type="molecule type" value="Genomic_DNA"/>
</dbReference>
<reference evidence="2 3" key="1">
    <citation type="submission" date="2019-03" db="EMBL/GenBank/DDBJ databases">
        <title>Bradyrhizobium strains diversity isolated from Chamaecrista fasciculata.</title>
        <authorList>
            <person name="Urquiaga M.C.O."/>
            <person name="Hungria M."/>
            <person name="Delamuta J.R.M."/>
        </authorList>
    </citation>
    <scope>NUCLEOTIDE SEQUENCE [LARGE SCALE GENOMIC DNA]</scope>
    <source>
        <strain evidence="2 3">CNPSo 3424</strain>
    </source>
</reference>
<dbReference type="OrthoDB" id="8073068at2"/>
<protein>
    <submittedName>
        <fullName evidence="2">Uncharacterized protein</fullName>
    </submittedName>
</protein>
<evidence type="ECO:0000313" key="3">
    <source>
        <dbReference type="Proteomes" id="UP000298225"/>
    </source>
</evidence>
<evidence type="ECO:0000313" key="2">
    <source>
        <dbReference type="EMBL" id="TFV42980.1"/>
    </source>
</evidence>
<proteinExistence type="predicted"/>
<organism evidence="2 3">
    <name type="scientific">Bradyrhizobium frederickii</name>
    <dbReference type="NCBI Taxonomy" id="2560054"/>
    <lineage>
        <taxon>Bacteria</taxon>
        <taxon>Pseudomonadati</taxon>
        <taxon>Pseudomonadota</taxon>
        <taxon>Alphaproteobacteria</taxon>
        <taxon>Hyphomicrobiales</taxon>
        <taxon>Nitrobacteraceae</taxon>
        <taxon>Bradyrhizobium</taxon>
    </lineage>
</organism>
<feature type="region of interest" description="Disordered" evidence="1">
    <location>
        <begin position="268"/>
        <end position="292"/>
    </location>
</feature>